<evidence type="ECO:0000313" key="3">
    <source>
        <dbReference type="Proteomes" id="UP000249547"/>
    </source>
</evidence>
<keyword evidence="1" id="KW-0812">Transmembrane</keyword>
<keyword evidence="1" id="KW-1133">Transmembrane helix</keyword>
<evidence type="ECO:0000313" key="2">
    <source>
        <dbReference type="EMBL" id="RAJ10601.1"/>
    </source>
</evidence>
<reference evidence="2 3" key="1">
    <citation type="submission" date="2018-06" db="EMBL/GenBank/DDBJ databases">
        <title>Genomic Encyclopedia of Archaeal and Bacterial Type Strains, Phase II (KMG-II): from individual species to whole genera.</title>
        <authorList>
            <person name="Goeker M."/>
        </authorList>
    </citation>
    <scope>NUCLEOTIDE SEQUENCE [LARGE SCALE GENOMIC DNA]</scope>
    <source>
        <strain evidence="2 3">DSM 23857</strain>
    </source>
</reference>
<evidence type="ECO:0000256" key="1">
    <source>
        <dbReference type="SAM" id="Phobius"/>
    </source>
</evidence>
<dbReference type="EMBL" id="QLLL01000001">
    <property type="protein sequence ID" value="RAJ10601.1"/>
    <property type="molecule type" value="Genomic_DNA"/>
</dbReference>
<dbReference type="AlphaFoldDB" id="A0A327R1T4"/>
<proteinExistence type="predicted"/>
<protein>
    <recommendedName>
        <fullName evidence="4">Cell division protein FtsB</fullName>
    </recommendedName>
</protein>
<gene>
    <name evidence="2" type="ORF">LX64_00206</name>
</gene>
<sequence>MEQKKSFKLPSYMRNIYFIAILAFVVWICFLDRYNLIAQYELSAEQRKMETQKSFYLTEIEKNQQEKEDLLSDQEKREKFAREKYYMKKDSEDLYIIVPEKKDN</sequence>
<keyword evidence="3" id="KW-1185">Reference proteome</keyword>
<accession>A0A327R1T4</accession>
<comment type="caution">
    <text evidence="2">The sequence shown here is derived from an EMBL/GenBank/DDBJ whole genome shotgun (WGS) entry which is preliminary data.</text>
</comment>
<evidence type="ECO:0008006" key="4">
    <source>
        <dbReference type="Google" id="ProtNLM"/>
    </source>
</evidence>
<keyword evidence="1" id="KW-0472">Membrane</keyword>
<dbReference type="OrthoDB" id="1467719at2"/>
<organism evidence="2 3">
    <name type="scientific">Chitinophaga skermanii</name>
    <dbReference type="NCBI Taxonomy" id="331697"/>
    <lineage>
        <taxon>Bacteria</taxon>
        <taxon>Pseudomonadati</taxon>
        <taxon>Bacteroidota</taxon>
        <taxon>Chitinophagia</taxon>
        <taxon>Chitinophagales</taxon>
        <taxon>Chitinophagaceae</taxon>
        <taxon>Chitinophaga</taxon>
    </lineage>
</organism>
<feature type="transmembrane region" description="Helical" evidence="1">
    <location>
        <begin position="12"/>
        <end position="31"/>
    </location>
</feature>
<dbReference type="Proteomes" id="UP000249547">
    <property type="component" value="Unassembled WGS sequence"/>
</dbReference>
<name>A0A327R1T4_9BACT</name>
<dbReference type="RefSeq" id="WP_111595740.1">
    <property type="nucleotide sequence ID" value="NZ_QLLL01000001.1"/>
</dbReference>